<dbReference type="RefSeq" id="WP_095133251.1">
    <property type="nucleotide sequence ID" value="NZ_NIBG01000006.1"/>
</dbReference>
<accession>A0A267MJP8</accession>
<dbReference type="PIRSF" id="PIRSF000428">
    <property type="entry name" value="P_Ac_trans"/>
    <property type="match status" value="1"/>
</dbReference>
<dbReference type="PANTHER" id="PTHR43356:SF2">
    <property type="entry name" value="PHOSPHATE ACETYLTRANSFERASE"/>
    <property type="match status" value="1"/>
</dbReference>
<evidence type="ECO:0000256" key="1">
    <source>
        <dbReference type="ARBA" id="ARBA00005656"/>
    </source>
</evidence>
<keyword evidence="2 5" id="KW-0808">Transferase</keyword>
<evidence type="ECO:0000256" key="2">
    <source>
        <dbReference type="ARBA" id="ARBA00022679"/>
    </source>
</evidence>
<reference evidence="5 6" key="1">
    <citation type="submission" date="2017-06" db="EMBL/GenBank/DDBJ databases">
        <title>Draft genome sequence of anaerobic fermentative bacterium Anaeromicrobium sediminis DY2726D isolated from West Pacific Ocean sediments.</title>
        <authorList>
            <person name="Zeng X."/>
        </authorList>
    </citation>
    <scope>NUCLEOTIDE SEQUENCE [LARGE SCALE GENOMIC DNA]</scope>
    <source>
        <strain evidence="5 6">DY2726D</strain>
    </source>
</reference>
<comment type="similarity">
    <text evidence="1">Belongs to the phosphate acetyltransferase and butyryltransferase family.</text>
</comment>
<dbReference type="NCBIfam" id="NF006045">
    <property type="entry name" value="PRK08190.1"/>
    <property type="match status" value="1"/>
</dbReference>
<dbReference type="EMBL" id="NIBG01000006">
    <property type="protein sequence ID" value="PAB59756.1"/>
    <property type="molecule type" value="Genomic_DNA"/>
</dbReference>
<dbReference type="AlphaFoldDB" id="A0A267MJP8"/>
<feature type="domain" description="Phosphate acetyl/butaryl transferase" evidence="4">
    <location>
        <begin position="77"/>
        <end position="292"/>
    </location>
</feature>
<name>A0A267MJP8_9FIRM</name>
<keyword evidence="6" id="KW-1185">Reference proteome</keyword>
<dbReference type="InterPro" id="IPR012147">
    <property type="entry name" value="P_Ac_Bu_trans"/>
</dbReference>
<organism evidence="5 6">
    <name type="scientific">Anaeromicrobium sediminis</name>
    <dbReference type="NCBI Taxonomy" id="1478221"/>
    <lineage>
        <taxon>Bacteria</taxon>
        <taxon>Bacillati</taxon>
        <taxon>Bacillota</taxon>
        <taxon>Clostridia</taxon>
        <taxon>Peptostreptococcales</taxon>
        <taxon>Thermotaleaceae</taxon>
        <taxon>Anaeromicrobium</taxon>
    </lineage>
</organism>
<dbReference type="OrthoDB" id="9774179at2"/>
<dbReference type="SUPFAM" id="SSF53659">
    <property type="entry name" value="Isocitrate/Isopropylmalate dehydrogenase-like"/>
    <property type="match status" value="1"/>
</dbReference>
<evidence type="ECO:0000313" key="6">
    <source>
        <dbReference type="Proteomes" id="UP000216024"/>
    </source>
</evidence>
<comment type="caution">
    <text evidence="5">The sequence shown here is derived from an EMBL/GenBank/DDBJ whole genome shotgun (WGS) entry which is preliminary data.</text>
</comment>
<evidence type="ECO:0000259" key="4">
    <source>
        <dbReference type="Pfam" id="PF01515"/>
    </source>
</evidence>
<protein>
    <submittedName>
        <fullName evidence="5">Phosphate butyryltransferase</fullName>
    </submittedName>
</protein>
<dbReference type="InterPro" id="IPR050500">
    <property type="entry name" value="Phos_Acetyltrans/Butyryltrans"/>
</dbReference>
<dbReference type="Proteomes" id="UP000216024">
    <property type="component" value="Unassembled WGS sequence"/>
</dbReference>
<keyword evidence="3" id="KW-0012">Acyltransferase</keyword>
<evidence type="ECO:0000256" key="3">
    <source>
        <dbReference type="ARBA" id="ARBA00023315"/>
    </source>
</evidence>
<proteinExistence type="inferred from homology"/>
<dbReference type="Gene3D" id="3.40.718.10">
    <property type="entry name" value="Isopropylmalate Dehydrogenase"/>
    <property type="match status" value="1"/>
</dbReference>
<sequence>MVFENFNKLINKVKNNQEKKRVAVVCAGDEHTLEAVFLAKRDGIVNPILIGDSEKIKGILSNQKNEIDHENIIHADSMEEAAKCGVDLIRENKADYLMKGKIDTSKLLKAVVSKESGLRTGSVMSHVAFLEIPTYKKLLVVTDGGMVMYPTLEEKKGIVENAVRTLKLIGYEKPKVAALCAVEKVNPKMEETVHAKELKDMSLNGKIEDCIIEGPISYDLVMSKKSARIKGFESPIVEEADILLMPNIATGNIVSKSLIYSANAKMAGIVVGAKVPIVLTSRGSSTEEKYLSLVLSSAMDKGE</sequence>
<dbReference type="GO" id="GO:0016746">
    <property type="term" value="F:acyltransferase activity"/>
    <property type="evidence" value="ECO:0007669"/>
    <property type="project" value="UniProtKB-KW"/>
</dbReference>
<dbReference type="InterPro" id="IPR002505">
    <property type="entry name" value="PTA_PTB"/>
</dbReference>
<evidence type="ECO:0000313" key="5">
    <source>
        <dbReference type="EMBL" id="PAB59756.1"/>
    </source>
</evidence>
<dbReference type="Pfam" id="PF01515">
    <property type="entry name" value="PTA_PTB"/>
    <property type="match status" value="1"/>
</dbReference>
<gene>
    <name evidence="5" type="ORF">CCE28_09325</name>
</gene>
<dbReference type="PANTHER" id="PTHR43356">
    <property type="entry name" value="PHOSPHATE ACETYLTRANSFERASE"/>
    <property type="match status" value="1"/>
</dbReference>